<accession>A0ABP1X1X0</accession>
<sequence length="22" mass="2261">MIGGIGLAVLLVLVLLVLAVRK</sequence>
<organism evidence="2 3">
    <name type="scientific">Vibrio crassostreae</name>
    <dbReference type="NCBI Taxonomy" id="246167"/>
    <lineage>
        <taxon>Bacteria</taxon>
        <taxon>Pseudomonadati</taxon>
        <taxon>Pseudomonadota</taxon>
        <taxon>Gammaproteobacteria</taxon>
        <taxon>Vibrionales</taxon>
        <taxon>Vibrionaceae</taxon>
        <taxon>Vibrio</taxon>
    </lineage>
</organism>
<keyword evidence="1" id="KW-1133">Transmembrane helix</keyword>
<evidence type="ECO:0000313" key="3">
    <source>
        <dbReference type="Proteomes" id="UP000049077"/>
    </source>
</evidence>
<evidence type="ECO:0000256" key="1">
    <source>
        <dbReference type="SAM" id="Phobius"/>
    </source>
</evidence>
<comment type="caution">
    <text evidence="2">The sequence shown here is derived from an EMBL/GenBank/DDBJ whole genome shotgun (WGS) entry which is preliminary data.</text>
</comment>
<protein>
    <submittedName>
        <fullName evidence="2">Uncharacterized protein</fullName>
    </submittedName>
</protein>
<feature type="transmembrane region" description="Helical" evidence="1">
    <location>
        <begin position="6"/>
        <end position="21"/>
    </location>
</feature>
<name>A0ABP1X1X0_9VIBR</name>
<gene>
    <name evidence="2" type="ORF">VCR4J5_990002</name>
</gene>
<keyword evidence="1" id="KW-0812">Transmembrane</keyword>
<proteinExistence type="predicted"/>
<dbReference type="Proteomes" id="UP000049077">
    <property type="component" value="Unassembled WGS sequence"/>
</dbReference>
<evidence type="ECO:0000313" key="2">
    <source>
        <dbReference type="EMBL" id="CDT73685.1"/>
    </source>
</evidence>
<dbReference type="EMBL" id="CCJX01000189">
    <property type="protein sequence ID" value="CDT73685.1"/>
    <property type="molecule type" value="Genomic_DNA"/>
</dbReference>
<keyword evidence="3" id="KW-1185">Reference proteome</keyword>
<reference evidence="2 3" key="1">
    <citation type="submission" date="2014-06" db="EMBL/GenBank/DDBJ databases">
        <authorList>
            <person name="Le Roux F."/>
        </authorList>
    </citation>
    <scope>NUCLEOTIDE SEQUENCE [LARGE SCALE GENOMIC DNA]</scope>
    <source>
        <strain evidence="2 3">J5-4</strain>
    </source>
</reference>
<keyword evidence="1" id="KW-0472">Membrane</keyword>